<dbReference type="EMBL" id="JAHHHD010000028">
    <property type="protein sequence ID" value="MBW4661005.1"/>
    <property type="molecule type" value="Genomic_DNA"/>
</dbReference>
<protein>
    <submittedName>
        <fullName evidence="2">Helix-turn-helix domain-containing protein</fullName>
    </submittedName>
</protein>
<evidence type="ECO:0000259" key="1">
    <source>
        <dbReference type="PROSITE" id="PS50943"/>
    </source>
</evidence>
<accession>A0A951QFP5</accession>
<dbReference type="GO" id="GO:0003677">
    <property type="term" value="F:DNA binding"/>
    <property type="evidence" value="ECO:0007669"/>
    <property type="project" value="InterPro"/>
</dbReference>
<dbReference type="InterPro" id="IPR010982">
    <property type="entry name" value="Lambda_DNA-bd_dom_sf"/>
</dbReference>
<evidence type="ECO:0000313" key="3">
    <source>
        <dbReference type="Proteomes" id="UP000757435"/>
    </source>
</evidence>
<gene>
    <name evidence="2" type="ORF">KME15_20200</name>
</gene>
<dbReference type="Gene3D" id="1.10.260.40">
    <property type="entry name" value="lambda repressor-like DNA-binding domains"/>
    <property type="match status" value="1"/>
</dbReference>
<dbReference type="InterPro" id="IPR001387">
    <property type="entry name" value="Cro/C1-type_HTH"/>
</dbReference>
<dbReference type="Pfam" id="PF01381">
    <property type="entry name" value="HTH_3"/>
    <property type="match status" value="1"/>
</dbReference>
<name>A0A951QFP5_9CYAN</name>
<dbReference type="SUPFAM" id="SSF47413">
    <property type="entry name" value="lambda repressor-like DNA-binding domains"/>
    <property type="match status" value="1"/>
</dbReference>
<organism evidence="2 3">
    <name type="scientific">Drouetiella hepatica Uher 2000/2452</name>
    <dbReference type="NCBI Taxonomy" id="904376"/>
    <lineage>
        <taxon>Bacteria</taxon>
        <taxon>Bacillati</taxon>
        <taxon>Cyanobacteriota</taxon>
        <taxon>Cyanophyceae</taxon>
        <taxon>Oculatellales</taxon>
        <taxon>Oculatellaceae</taxon>
        <taxon>Drouetiella</taxon>
    </lineage>
</organism>
<dbReference type="AlphaFoldDB" id="A0A951QFP5"/>
<reference evidence="2" key="1">
    <citation type="submission" date="2021-05" db="EMBL/GenBank/DDBJ databases">
        <authorList>
            <person name="Pietrasiak N."/>
            <person name="Ward R."/>
            <person name="Stajich J.E."/>
            <person name="Kurbessoian T."/>
        </authorList>
    </citation>
    <scope>NUCLEOTIDE SEQUENCE</scope>
    <source>
        <strain evidence="2">UHER 2000/2452</strain>
    </source>
</reference>
<evidence type="ECO:0000313" key="2">
    <source>
        <dbReference type="EMBL" id="MBW4661005.1"/>
    </source>
</evidence>
<dbReference type="Proteomes" id="UP000757435">
    <property type="component" value="Unassembled WGS sequence"/>
</dbReference>
<dbReference type="SMART" id="SM00530">
    <property type="entry name" value="HTH_XRE"/>
    <property type="match status" value="1"/>
</dbReference>
<proteinExistence type="predicted"/>
<feature type="domain" description="HTH cro/C1-type" evidence="1">
    <location>
        <begin position="10"/>
        <end position="65"/>
    </location>
</feature>
<comment type="caution">
    <text evidence="2">The sequence shown here is derived from an EMBL/GenBank/DDBJ whole genome shotgun (WGS) entry which is preliminary data.</text>
</comment>
<sequence>MDSETRERLIKVVKLARGSMSQRQFAKLLGVSSTAVQLWEKGETMPDTKNLAQIATRAGYTIEGLVEYLTGHKMPEFEEGEVDKILRQVQLMPLQQVAVIGQAIAERFVSELGDASPDFSHAKR</sequence>
<reference evidence="2" key="2">
    <citation type="journal article" date="2022" name="Microbiol. Resour. Announc.">
        <title>Metagenome Sequencing to Explore Phylogenomics of Terrestrial Cyanobacteria.</title>
        <authorList>
            <person name="Ward R.D."/>
            <person name="Stajich J.E."/>
            <person name="Johansen J.R."/>
            <person name="Huntemann M."/>
            <person name="Clum A."/>
            <person name="Foster B."/>
            <person name="Foster B."/>
            <person name="Roux S."/>
            <person name="Palaniappan K."/>
            <person name="Varghese N."/>
            <person name="Mukherjee S."/>
            <person name="Reddy T.B.K."/>
            <person name="Daum C."/>
            <person name="Copeland A."/>
            <person name="Chen I.A."/>
            <person name="Ivanova N.N."/>
            <person name="Kyrpides N.C."/>
            <person name="Shapiro N."/>
            <person name="Eloe-Fadrosh E.A."/>
            <person name="Pietrasiak N."/>
        </authorList>
    </citation>
    <scope>NUCLEOTIDE SEQUENCE</scope>
    <source>
        <strain evidence="2">UHER 2000/2452</strain>
    </source>
</reference>
<dbReference type="CDD" id="cd00093">
    <property type="entry name" value="HTH_XRE"/>
    <property type="match status" value="1"/>
</dbReference>
<dbReference type="PROSITE" id="PS50943">
    <property type="entry name" value="HTH_CROC1"/>
    <property type="match status" value="1"/>
</dbReference>